<dbReference type="Proteomes" id="UP001409291">
    <property type="component" value="Unassembled WGS sequence"/>
</dbReference>
<reference evidence="3 4" key="1">
    <citation type="submission" date="2024-04" db="EMBL/GenBank/DDBJ databases">
        <title>WGS of bacteria from Torrens River.</title>
        <authorList>
            <person name="Wyrsch E.R."/>
            <person name="Drigo B."/>
        </authorList>
    </citation>
    <scope>NUCLEOTIDE SEQUENCE [LARGE SCALE GENOMIC DNA]</scope>
    <source>
        <strain evidence="3 4">TWI391</strain>
    </source>
</reference>
<evidence type="ECO:0000313" key="3">
    <source>
        <dbReference type="EMBL" id="MEN5380392.1"/>
    </source>
</evidence>
<dbReference type="Pfam" id="PF19783">
    <property type="entry name" value="DUF6268"/>
    <property type="match status" value="1"/>
</dbReference>
<accession>A0ABV0C434</accession>
<evidence type="ECO:0000259" key="2">
    <source>
        <dbReference type="Pfam" id="PF19783"/>
    </source>
</evidence>
<dbReference type="EMBL" id="JBDJNQ010000016">
    <property type="protein sequence ID" value="MEN5380392.1"/>
    <property type="molecule type" value="Genomic_DNA"/>
</dbReference>
<keyword evidence="1" id="KW-0472">Membrane</keyword>
<feature type="domain" description="DUF6268" evidence="2">
    <location>
        <begin position="57"/>
        <end position="310"/>
    </location>
</feature>
<gene>
    <name evidence="3" type="ORF">ABE541_24215</name>
</gene>
<proteinExistence type="predicted"/>
<feature type="transmembrane region" description="Helical" evidence="1">
    <location>
        <begin position="21"/>
        <end position="42"/>
    </location>
</feature>
<keyword evidence="1" id="KW-0812">Transmembrane</keyword>
<protein>
    <submittedName>
        <fullName evidence="3">DUF6268 family outer membrane beta-barrel protein</fullName>
    </submittedName>
</protein>
<name>A0ABV0C434_9SPHI</name>
<organism evidence="3 4">
    <name type="scientific">Sphingobacterium kitahiroshimense</name>
    <dbReference type="NCBI Taxonomy" id="470446"/>
    <lineage>
        <taxon>Bacteria</taxon>
        <taxon>Pseudomonadati</taxon>
        <taxon>Bacteroidota</taxon>
        <taxon>Sphingobacteriia</taxon>
        <taxon>Sphingobacteriales</taxon>
        <taxon>Sphingobacteriaceae</taxon>
        <taxon>Sphingobacterium</taxon>
    </lineage>
</organism>
<comment type="caution">
    <text evidence="3">The sequence shown here is derived from an EMBL/GenBank/DDBJ whole genome shotgun (WGS) entry which is preliminary data.</text>
</comment>
<sequence length="332" mass="37699">MKTLISIRNFGIRTGLQITFYCKYKVIAKWPYFCILILALFFPNKSYSQIIQDVGGIATTVHSKANFKDLPPESSRSGNKFQLNTYDVWLPIPPVKIGRTSIFSNLNYRLMDFNYDNETIDDPNRIERIHEIKSVIIIRHPISRKWSILGIAMPTLATDFKKSLSFDDLILDGILAVSKKFGTASNLEIGFGVHALNSFGKTLITPGISIDYRSTNNKWLAQFYWPRLNVLYNVSPNTQVGLAGSIDWTRFNLKNYHGYSGKEVDYAQFSTIHGGLQVHQHLMGGVWLQVQGGMGLLNRYELFDSTQKTVNDFAISNMAYGKAALSYRIGRR</sequence>
<dbReference type="InterPro" id="IPR046235">
    <property type="entry name" value="DUF6268"/>
</dbReference>
<keyword evidence="4" id="KW-1185">Reference proteome</keyword>
<evidence type="ECO:0000256" key="1">
    <source>
        <dbReference type="SAM" id="Phobius"/>
    </source>
</evidence>
<keyword evidence="1" id="KW-1133">Transmembrane helix</keyword>
<dbReference type="RefSeq" id="WP_183914298.1">
    <property type="nucleotide sequence ID" value="NZ_JBDJLH010000015.1"/>
</dbReference>
<evidence type="ECO:0000313" key="4">
    <source>
        <dbReference type="Proteomes" id="UP001409291"/>
    </source>
</evidence>